<dbReference type="NCBIfam" id="TIGR02985">
    <property type="entry name" value="Sig70_bacteroi1"/>
    <property type="match status" value="1"/>
</dbReference>
<dbReference type="Pfam" id="PF04542">
    <property type="entry name" value="Sigma70_r2"/>
    <property type="match status" value="1"/>
</dbReference>
<dbReference type="PANTHER" id="PTHR43133">
    <property type="entry name" value="RNA POLYMERASE ECF-TYPE SIGMA FACTO"/>
    <property type="match status" value="1"/>
</dbReference>
<gene>
    <name evidence="7" type="ORF">MUN53_12735</name>
</gene>
<evidence type="ECO:0000313" key="7">
    <source>
        <dbReference type="EMBL" id="MCJ2381463.1"/>
    </source>
</evidence>
<dbReference type="InterPro" id="IPR013249">
    <property type="entry name" value="RNA_pol_sigma70_r4_t2"/>
</dbReference>
<protein>
    <submittedName>
        <fullName evidence="7">RNA polymerase sigma-70 factor</fullName>
    </submittedName>
</protein>
<evidence type="ECO:0000256" key="1">
    <source>
        <dbReference type="ARBA" id="ARBA00010641"/>
    </source>
</evidence>
<keyword evidence="3" id="KW-0731">Sigma factor</keyword>
<dbReference type="PANTHER" id="PTHR43133:SF46">
    <property type="entry name" value="RNA POLYMERASE SIGMA-70 FACTOR ECF SUBFAMILY"/>
    <property type="match status" value="1"/>
</dbReference>
<comment type="similarity">
    <text evidence="1">Belongs to the sigma-70 factor family. ECF subfamily.</text>
</comment>
<dbReference type="InterPro" id="IPR036388">
    <property type="entry name" value="WH-like_DNA-bd_sf"/>
</dbReference>
<keyword evidence="4" id="KW-0804">Transcription</keyword>
<evidence type="ECO:0000256" key="4">
    <source>
        <dbReference type="ARBA" id="ARBA00023163"/>
    </source>
</evidence>
<organism evidence="7 8">
    <name type="scientific">Parabacteroides faecalis</name>
    <dbReference type="NCBI Taxonomy" id="2924040"/>
    <lineage>
        <taxon>Bacteria</taxon>
        <taxon>Pseudomonadati</taxon>
        <taxon>Bacteroidota</taxon>
        <taxon>Bacteroidia</taxon>
        <taxon>Bacteroidales</taxon>
        <taxon>Tannerellaceae</taxon>
        <taxon>Parabacteroides</taxon>
    </lineage>
</organism>
<keyword evidence="2" id="KW-0805">Transcription regulation</keyword>
<dbReference type="InterPro" id="IPR013324">
    <property type="entry name" value="RNA_pol_sigma_r3/r4-like"/>
</dbReference>
<evidence type="ECO:0000259" key="5">
    <source>
        <dbReference type="Pfam" id="PF04542"/>
    </source>
</evidence>
<dbReference type="InterPro" id="IPR039425">
    <property type="entry name" value="RNA_pol_sigma-70-like"/>
</dbReference>
<dbReference type="InterPro" id="IPR007627">
    <property type="entry name" value="RNA_pol_sigma70_r2"/>
</dbReference>
<evidence type="ECO:0000313" key="8">
    <source>
        <dbReference type="Proteomes" id="UP001165444"/>
    </source>
</evidence>
<dbReference type="RefSeq" id="WP_022456913.1">
    <property type="nucleotide sequence ID" value="NZ_JAKZMM010000034.1"/>
</dbReference>
<evidence type="ECO:0000259" key="6">
    <source>
        <dbReference type="Pfam" id="PF08281"/>
    </source>
</evidence>
<keyword evidence="8" id="KW-1185">Reference proteome</keyword>
<feature type="domain" description="RNA polymerase sigma-70 region 2" evidence="5">
    <location>
        <begin position="10"/>
        <end position="74"/>
    </location>
</feature>
<dbReference type="Proteomes" id="UP001165444">
    <property type="component" value="Unassembled WGS sequence"/>
</dbReference>
<evidence type="ECO:0000256" key="2">
    <source>
        <dbReference type="ARBA" id="ARBA00023015"/>
    </source>
</evidence>
<proteinExistence type="inferred from homology"/>
<accession>A0ABT0C365</accession>
<dbReference type="Gene3D" id="1.10.10.10">
    <property type="entry name" value="Winged helix-like DNA-binding domain superfamily/Winged helix DNA-binding domain"/>
    <property type="match status" value="1"/>
</dbReference>
<evidence type="ECO:0000256" key="3">
    <source>
        <dbReference type="ARBA" id="ARBA00023082"/>
    </source>
</evidence>
<dbReference type="InterPro" id="IPR014284">
    <property type="entry name" value="RNA_pol_sigma-70_dom"/>
</dbReference>
<dbReference type="Pfam" id="PF08281">
    <property type="entry name" value="Sigma70_r4_2"/>
    <property type="match status" value="1"/>
</dbReference>
<dbReference type="SUPFAM" id="SSF88659">
    <property type="entry name" value="Sigma3 and sigma4 domains of RNA polymerase sigma factors"/>
    <property type="match status" value="1"/>
</dbReference>
<dbReference type="EMBL" id="JAKZMM010000034">
    <property type="protein sequence ID" value="MCJ2381463.1"/>
    <property type="molecule type" value="Genomic_DNA"/>
</dbReference>
<reference evidence="7 8" key="1">
    <citation type="submission" date="2022-03" db="EMBL/GenBank/DDBJ databases">
        <title>Parabacteroides sp. nov. isolated from swine feces.</title>
        <authorList>
            <person name="Bak J.E."/>
        </authorList>
    </citation>
    <scope>NUCLEOTIDE SEQUENCE [LARGE SCALE GENOMIC DNA]</scope>
    <source>
        <strain evidence="7 8">AGMB00274</strain>
    </source>
</reference>
<dbReference type="CDD" id="cd06171">
    <property type="entry name" value="Sigma70_r4"/>
    <property type="match status" value="1"/>
</dbReference>
<sequence>MKDKDFAKVYERNYKRSFLFAKSYVHDDLVAEDIAAESLFKYWQICKESEENVSEAMLVTILKNRAIDHLRRDAHRLVALEDMAEMAVRNLEIQISALEACDPNELFSEEIQRIVQETMNTLPEKTQEIFFLSRYENKTFKEIAEIVNLSPKTVEYHISQALKALRIALKDYLPLWLIWFYWYQN</sequence>
<comment type="caution">
    <text evidence="7">The sequence shown here is derived from an EMBL/GenBank/DDBJ whole genome shotgun (WGS) entry which is preliminary data.</text>
</comment>
<dbReference type="InterPro" id="IPR013325">
    <property type="entry name" value="RNA_pol_sigma_r2"/>
</dbReference>
<dbReference type="NCBIfam" id="TIGR02937">
    <property type="entry name" value="sigma70-ECF"/>
    <property type="match status" value="1"/>
</dbReference>
<feature type="domain" description="RNA polymerase sigma factor 70 region 4 type 2" evidence="6">
    <location>
        <begin position="113"/>
        <end position="165"/>
    </location>
</feature>
<dbReference type="Gene3D" id="1.10.1740.10">
    <property type="match status" value="1"/>
</dbReference>
<dbReference type="InterPro" id="IPR014327">
    <property type="entry name" value="RNA_pol_sigma70_bacteroid"/>
</dbReference>
<dbReference type="SUPFAM" id="SSF88946">
    <property type="entry name" value="Sigma2 domain of RNA polymerase sigma factors"/>
    <property type="match status" value="1"/>
</dbReference>
<name>A0ABT0C365_9BACT</name>